<dbReference type="OrthoDB" id="1661883at2759"/>
<protein>
    <submittedName>
        <fullName evidence="5">Uncharacterized protein</fullName>
    </submittedName>
</protein>
<feature type="repeat" description="ANK" evidence="3">
    <location>
        <begin position="102"/>
        <end position="134"/>
    </location>
</feature>
<name>A0A3M6T4N6_POCDA</name>
<dbReference type="PROSITE" id="PS50297">
    <property type="entry name" value="ANK_REP_REGION"/>
    <property type="match status" value="3"/>
</dbReference>
<sequence>MTERKKVSFGGSSTSEDADDNSSVFSKEGVTNVRTRNRRKSRALSRLSMSSVRSKEEGTEAQSRVESGKKDNKLHQLILAGNEEEAKRIIAKGNDTNRQDSSGKTPLHTAILAKQFSIVEMLLEHNADVTLKDDAGDTVLHTAIRVGSERLVQTLIERGRCNVSALGRNSATPLHLAAEMDNASICKILVEYHASLSPLDAEQMTPVARAVERGAQKSTQYFARRDRFCGEFQI</sequence>
<dbReference type="AlphaFoldDB" id="A0A3M6T4N6"/>
<dbReference type="InterPro" id="IPR002110">
    <property type="entry name" value="Ankyrin_rpt"/>
</dbReference>
<feature type="repeat" description="ANK" evidence="3">
    <location>
        <begin position="169"/>
        <end position="201"/>
    </location>
</feature>
<dbReference type="SMART" id="SM00248">
    <property type="entry name" value="ANK"/>
    <property type="match status" value="4"/>
</dbReference>
<feature type="compositionally biased region" description="Polar residues" evidence="4">
    <location>
        <begin position="10"/>
        <end position="25"/>
    </location>
</feature>
<organism evidence="5 6">
    <name type="scientific">Pocillopora damicornis</name>
    <name type="common">Cauliflower coral</name>
    <name type="synonym">Millepora damicornis</name>
    <dbReference type="NCBI Taxonomy" id="46731"/>
    <lineage>
        <taxon>Eukaryota</taxon>
        <taxon>Metazoa</taxon>
        <taxon>Cnidaria</taxon>
        <taxon>Anthozoa</taxon>
        <taxon>Hexacorallia</taxon>
        <taxon>Scleractinia</taxon>
        <taxon>Astrocoeniina</taxon>
        <taxon>Pocilloporidae</taxon>
        <taxon>Pocillopora</taxon>
    </lineage>
</organism>
<evidence type="ECO:0000256" key="2">
    <source>
        <dbReference type="ARBA" id="ARBA00023043"/>
    </source>
</evidence>
<dbReference type="PANTHER" id="PTHR24201">
    <property type="entry name" value="ANK_REP_REGION DOMAIN-CONTAINING PROTEIN"/>
    <property type="match status" value="1"/>
</dbReference>
<dbReference type="InterPro" id="IPR050776">
    <property type="entry name" value="Ank_Repeat/CDKN_Inhibitor"/>
</dbReference>
<reference evidence="5 6" key="1">
    <citation type="journal article" date="2018" name="Sci. Rep.">
        <title>Comparative analysis of the Pocillopora damicornis genome highlights role of immune system in coral evolution.</title>
        <authorList>
            <person name="Cunning R."/>
            <person name="Bay R.A."/>
            <person name="Gillette P."/>
            <person name="Baker A.C."/>
            <person name="Traylor-Knowles N."/>
        </authorList>
    </citation>
    <scope>NUCLEOTIDE SEQUENCE [LARGE SCALE GENOMIC DNA]</scope>
    <source>
        <strain evidence="5">RSMAS</strain>
        <tissue evidence="5">Whole animal</tissue>
    </source>
</reference>
<dbReference type="PROSITE" id="PS50088">
    <property type="entry name" value="ANK_REPEAT"/>
    <property type="match status" value="3"/>
</dbReference>
<dbReference type="Gene3D" id="1.25.40.20">
    <property type="entry name" value="Ankyrin repeat-containing domain"/>
    <property type="match status" value="1"/>
</dbReference>
<keyword evidence="2 3" id="KW-0040">ANK repeat</keyword>
<keyword evidence="6" id="KW-1185">Reference proteome</keyword>
<feature type="region of interest" description="Disordered" evidence="4">
    <location>
        <begin position="1"/>
        <end position="71"/>
    </location>
</feature>
<dbReference type="EMBL" id="RCHS01004364">
    <property type="protein sequence ID" value="RMX35043.1"/>
    <property type="molecule type" value="Genomic_DNA"/>
</dbReference>
<evidence type="ECO:0000313" key="6">
    <source>
        <dbReference type="Proteomes" id="UP000275408"/>
    </source>
</evidence>
<dbReference type="Pfam" id="PF12796">
    <property type="entry name" value="Ank_2"/>
    <property type="match status" value="1"/>
</dbReference>
<keyword evidence="1" id="KW-0677">Repeat</keyword>
<proteinExistence type="predicted"/>
<comment type="caution">
    <text evidence="5">The sequence shown here is derived from an EMBL/GenBank/DDBJ whole genome shotgun (WGS) entry which is preliminary data.</text>
</comment>
<evidence type="ECO:0000256" key="1">
    <source>
        <dbReference type="ARBA" id="ARBA00022737"/>
    </source>
</evidence>
<evidence type="ECO:0000313" key="5">
    <source>
        <dbReference type="EMBL" id="RMX35043.1"/>
    </source>
</evidence>
<dbReference type="PANTHER" id="PTHR24201:SF15">
    <property type="entry name" value="ANKYRIN REPEAT DOMAIN-CONTAINING PROTEIN 66"/>
    <property type="match status" value="1"/>
</dbReference>
<evidence type="ECO:0000256" key="4">
    <source>
        <dbReference type="SAM" id="MobiDB-lite"/>
    </source>
</evidence>
<dbReference type="SUPFAM" id="SSF48403">
    <property type="entry name" value="Ankyrin repeat"/>
    <property type="match status" value="1"/>
</dbReference>
<dbReference type="Proteomes" id="UP000275408">
    <property type="component" value="Unassembled WGS sequence"/>
</dbReference>
<accession>A0A3M6T4N6</accession>
<feature type="repeat" description="ANK" evidence="3">
    <location>
        <begin position="135"/>
        <end position="159"/>
    </location>
</feature>
<evidence type="ECO:0000256" key="3">
    <source>
        <dbReference type="PROSITE-ProRule" id="PRU00023"/>
    </source>
</evidence>
<dbReference type="InterPro" id="IPR036770">
    <property type="entry name" value="Ankyrin_rpt-contain_sf"/>
</dbReference>
<dbReference type="Pfam" id="PF00023">
    <property type="entry name" value="Ank"/>
    <property type="match status" value="1"/>
</dbReference>
<dbReference type="STRING" id="46731.A0A3M6T4N6"/>
<gene>
    <name evidence="5" type="ORF">pdam_00022431</name>
</gene>